<dbReference type="Proteomes" id="UP001165289">
    <property type="component" value="Unassembled WGS sequence"/>
</dbReference>
<evidence type="ECO:0000313" key="1">
    <source>
        <dbReference type="EMBL" id="KAI6648351.1"/>
    </source>
</evidence>
<protein>
    <submittedName>
        <fullName evidence="1">Uncharacterized protein</fullName>
    </submittedName>
</protein>
<evidence type="ECO:0000313" key="2">
    <source>
        <dbReference type="Proteomes" id="UP001165289"/>
    </source>
</evidence>
<proteinExistence type="predicted"/>
<comment type="caution">
    <text evidence="1">The sequence shown here is derived from an EMBL/GenBank/DDBJ whole genome shotgun (WGS) entry which is preliminary data.</text>
</comment>
<reference evidence="1 2" key="1">
    <citation type="journal article" date="2023" name="BMC Biol.">
        <title>The compact genome of the sponge Oopsacas minuta (Hexactinellida) is lacking key metazoan core genes.</title>
        <authorList>
            <person name="Santini S."/>
            <person name="Schenkelaars Q."/>
            <person name="Jourda C."/>
            <person name="Duchesne M."/>
            <person name="Belahbib H."/>
            <person name="Rocher C."/>
            <person name="Selva M."/>
            <person name="Riesgo A."/>
            <person name="Vervoort M."/>
            <person name="Leys S.P."/>
            <person name="Kodjabachian L."/>
            <person name="Le Bivic A."/>
            <person name="Borchiellini C."/>
            <person name="Claverie J.M."/>
            <person name="Renard E."/>
        </authorList>
    </citation>
    <scope>NUCLEOTIDE SEQUENCE [LARGE SCALE GENOMIC DNA]</scope>
    <source>
        <strain evidence="1">SPO-2</strain>
    </source>
</reference>
<name>A0AAV7JHY4_9METZ</name>
<dbReference type="EMBL" id="JAKMXF010000332">
    <property type="protein sequence ID" value="KAI6648351.1"/>
    <property type="molecule type" value="Genomic_DNA"/>
</dbReference>
<organism evidence="1 2">
    <name type="scientific">Oopsacas minuta</name>
    <dbReference type="NCBI Taxonomy" id="111878"/>
    <lineage>
        <taxon>Eukaryota</taxon>
        <taxon>Metazoa</taxon>
        <taxon>Porifera</taxon>
        <taxon>Hexactinellida</taxon>
        <taxon>Hexasterophora</taxon>
        <taxon>Lyssacinosida</taxon>
        <taxon>Leucopsacidae</taxon>
        <taxon>Oopsacas</taxon>
    </lineage>
</organism>
<keyword evidence="2" id="KW-1185">Reference proteome</keyword>
<gene>
    <name evidence="1" type="ORF">LOD99_12160</name>
</gene>
<dbReference type="AlphaFoldDB" id="A0AAV7JHY4"/>
<sequence>MFIRMKFPEIEQYIKHLENAIFNIDENYELVVDYLSEISEIDEELSNELGDSMTYRKMSPFGRHYDAIRQKSDSFARNLQSRKQRAPLEENSRYYSPNLPDYLATSICQYVLHGCKFFTKN</sequence>
<accession>A0AAV7JHY4</accession>